<dbReference type="OrthoDB" id="5615355at2"/>
<reference evidence="2 3" key="1">
    <citation type="submission" date="2019-12" db="EMBL/GenBank/DDBJ databases">
        <title>The draft genomic sequence of strain Chitinophaga oryziterrae JCM 16595.</title>
        <authorList>
            <person name="Zhang X."/>
        </authorList>
    </citation>
    <scope>NUCLEOTIDE SEQUENCE [LARGE SCALE GENOMIC DNA]</scope>
    <source>
        <strain evidence="2 3">JCM 16595</strain>
    </source>
</reference>
<protein>
    <recommendedName>
        <fullName evidence="4">Pentapeptide repeat-containing protein</fullName>
    </recommendedName>
</protein>
<dbReference type="RefSeq" id="WP_157298883.1">
    <property type="nucleotide sequence ID" value="NZ_BAAAZB010000005.1"/>
</dbReference>
<name>A0A6N8J7J7_9BACT</name>
<evidence type="ECO:0008006" key="4">
    <source>
        <dbReference type="Google" id="ProtNLM"/>
    </source>
</evidence>
<proteinExistence type="predicted"/>
<dbReference type="Proteomes" id="UP000468388">
    <property type="component" value="Unassembled WGS sequence"/>
</dbReference>
<comment type="caution">
    <text evidence="2">The sequence shown here is derived from an EMBL/GenBank/DDBJ whole genome shotgun (WGS) entry which is preliminary data.</text>
</comment>
<evidence type="ECO:0000256" key="1">
    <source>
        <dbReference type="SAM" id="Phobius"/>
    </source>
</evidence>
<dbReference type="EMBL" id="WRXO01000001">
    <property type="protein sequence ID" value="MVT40256.1"/>
    <property type="molecule type" value="Genomic_DNA"/>
</dbReference>
<dbReference type="AlphaFoldDB" id="A0A6N8J7J7"/>
<evidence type="ECO:0000313" key="2">
    <source>
        <dbReference type="EMBL" id="MVT40256.1"/>
    </source>
</evidence>
<feature type="transmembrane region" description="Helical" evidence="1">
    <location>
        <begin position="422"/>
        <end position="440"/>
    </location>
</feature>
<keyword evidence="3" id="KW-1185">Reference proteome</keyword>
<keyword evidence="1" id="KW-0812">Transmembrane</keyword>
<evidence type="ECO:0000313" key="3">
    <source>
        <dbReference type="Proteomes" id="UP000468388"/>
    </source>
</evidence>
<accession>A0A6N8J7J7</accession>
<keyword evidence="1" id="KW-0472">Membrane</keyword>
<gene>
    <name evidence="2" type="ORF">GO495_06660</name>
</gene>
<feature type="transmembrane region" description="Helical" evidence="1">
    <location>
        <begin position="358"/>
        <end position="378"/>
    </location>
</feature>
<sequence length="448" mass="52164">MINNILTEMPAAEFYSFYHNTNLQMAHYNLGTNTVTFRKKKIIDYLELMPIQQGSINPNIHFIECIFTHEVSFTVSEYDRSYTFERCIFEKNVVFHGGEFKKIVQFYGGRLKEKLSILNGKFANFYFASNGNTVEIERGEFTELHFCGHDPYNRKRLTIIYLFINFNYVKAIMDIQEYFIATTRYTGLVHKETELLIRDVSFTDIQMENLFNNGKIRIFDLDTRITSEKGASLTIIRSNLAKTEFCNVDLRQVNTIVITSSFLLECSFVNVIWPDNLNISKEARGEINLLDKKETYRQLKYAYWKQGDVVAEYKFHGLEMDTYNDYLMANGEAYNWKGVENAIVLRLSKLTSNYGQSFLRPLVTLLVVGIILFTWLVALGTFSDLYITCQPNLRGMISTIPYMLEFANPVHKYELGLTGGPYVIELMMRIISAYCIYNIVRATRRFVK</sequence>
<organism evidence="2 3">
    <name type="scientific">Chitinophaga oryziterrae</name>
    <dbReference type="NCBI Taxonomy" id="1031224"/>
    <lineage>
        <taxon>Bacteria</taxon>
        <taxon>Pseudomonadati</taxon>
        <taxon>Bacteroidota</taxon>
        <taxon>Chitinophagia</taxon>
        <taxon>Chitinophagales</taxon>
        <taxon>Chitinophagaceae</taxon>
        <taxon>Chitinophaga</taxon>
    </lineage>
</organism>
<keyword evidence="1" id="KW-1133">Transmembrane helix</keyword>